<evidence type="ECO:0000256" key="9">
    <source>
        <dbReference type="ARBA" id="ARBA00023136"/>
    </source>
</evidence>
<dbReference type="EMBL" id="CP000724">
    <property type="protein sequence ID" value="ABR48864.1"/>
    <property type="molecule type" value="Genomic_DNA"/>
</dbReference>
<evidence type="ECO:0000256" key="10">
    <source>
        <dbReference type="RuleBase" id="RU364125"/>
    </source>
</evidence>
<dbReference type="OrthoDB" id="166089at2"/>
<protein>
    <recommendedName>
        <fullName evidence="10">Flagellar protein FliL</fullName>
    </recommendedName>
</protein>
<dbReference type="Proteomes" id="UP000001572">
    <property type="component" value="Chromosome"/>
</dbReference>
<dbReference type="GO" id="GO:0005886">
    <property type="term" value="C:plasma membrane"/>
    <property type="evidence" value="ECO:0007669"/>
    <property type="project" value="UniProtKB-SubCell"/>
</dbReference>
<evidence type="ECO:0000256" key="5">
    <source>
        <dbReference type="ARBA" id="ARBA00022500"/>
    </source>
</evidence>
<dbReference type="STRING" id="293826.Amet_2712"/>
<feature type="transmembrane region" description="Helical" evidence="10">
    <location>
        <begin position="6"/>
        <end position="27"/>
    </location>
</feature>
<gene>
    <name evidence="11" type="ordered locus">Amet_2712</name>
</gene>
<evidence type="ECO:0000313" key="12">
    <source>
        <dbReference type="Proteomes" id="UP000001572"/>
    </source>
</evidence>
<comment type="similarity">
    <text evidence="3 10">Belongs to the FliL family.</text>
</comment>
<keyword evidence="4 10" id="KW-1003">Cell membrane</keyword>
<keyword evidence="8 10" id="KW-1133">Transmembrane helix</keyword>
<keyword evidence="9 10" id="KW-0472">Membrane</keyword>
<dbReference type="InterPro" id="IPR005503">
    <property type="entry name" value="FliL"/>
</dbReference>
<evidence type="ECO:0000256" key="1">
    <source>
        <dbReference type="ARBA" id="ARBA00002254"/>
    </source>
</evidence>
<keyword evidence="11" id="KW-0969">Cilium</keyword>
<keyword evidence="7 10" id="KW-0283">Flagellar rotation</keyword>
<evidence type="ECO:0000313" key="11">
    <source>
        <dbReference type="EMBL" id="ABR48864.1"/>
    </source>
</evidence>
<evidence type="ECO:0000256" key="7">
    <source>
        <dbReference type="ARBA" id="ARBA00022779"/>
    </source>
</evidence>
<keyword evidence="11" id="KW-0966">Cell projection</keyword>
<comment type="subcellular location">
    <subcellularLocation>
        <location evidence="2">Cell membrane</location>
        <topology evidence="2">Single-pass membrane protein</topology>
    </subcellularLocation>
</comment>
<dbReference type="RefSeq" id="WP_012063837.1">
    <property type="nucleotide sequence ID" value="NC_009633.1"/>
</dbReference>
<evidence type="ECO:0000256" key="3">
    <source>
        <dbReference type="ARBA" id="ARBA00008281"/>
    </source>
</evidence>
<dbReference type="KEGG" id="amt:Amet_2712"/>
<dbReference type="GO" id="GO:0009425">
    <property type="term" value="C:bacterial-type flagellum basal body"/>
    <property type="evidence" value="ECO:0007669"/>
    <property type="project" value="InterPro"/>
</dbReference>
<keyword evidence="5 10" id="KW-0145">Chemotaxis</keyword>
<dbReference type="PANTHER" id="PTHR35091:SF2">
    <property type="entry name" value="FLAGELLAR PROTEIN FLIL"/>
    <property type="match status" value="1"/>
</dbReference>
<dbReference type="eggNOG" id="COG1580">
    <property type="taxonomic scope" value="Bacteria"/>
</dbReference>
<keyword evidence="11" id="KW-0282">Flagellum</keyword>
<evidence type="ECO:0000256" key="6">
    <source>
        <dbReference type="ARBA" id="ARBA00022692"/>
    </source>
</evidence>
<organism evidence="11 12">
    <name type="scientific">Alkaliphilus metalliredigens (strain QYMF)</name>
    <dbReference type="NCBI Taxonomy" id="293826"/>
    <lineage>
        <taxon>Bacteria</taxon>
        <taxon>Bacillati</taxon>
        <taxon>Bacillota</taxon>
        <taxon>Clostridia</taxon>
        <taxon>Peptostreptococcales</taxon>
        <taxon>Natronincolaceae</taxon>
        <taxon>Alkaliphilus</taxon>
    </lineage>
</organism>
<evidence type="ECO:0000256" key="4">
    <source>
        <dbReference type="ARBA" id="ARBA00022475"/>
    </source>
</evidence>
<dbReference type="AlphaFoldDB" id="A6TRP6"/>
<comment type="function">
    <text evidence="1 10">Controls the rotational direction of flagella during chemotaxis.</text>
</comment>
<keyword evidence="12" id="KW-1185">Reference proteome</keyword>
<dbReference type="HOGENOM" id="CLU_099018_2_3_9"/>
<reference evidence="12" key="1">
    <citation type="journal article" date="2016" name="Genome Announc.">
        <title>Complete genome sequence of Alkaliphilus metalliredigens strain QYMF, an alkaliphilic and metal-reducing bacterium isolated from borax-contaminated leachate ponds.</title>
        <authorList>
            <person name="Hwang C."/>
            <person name="Copeland A."/>
            <person name="Lucas S."/>
            <person name="Lapidus A."/>
            <person name="Barry K."/>
            <person name="Detter J.C."/>
            <person name="Glavina Del Rio T."/>
            <person name="Hammon N."/>
            <person name="Israni S."/>
            <person name="Dalin E."/>
            <person name="Tice H."/>
            <person name="Pitluck S."/>
            <person name="Chertkov O."/>
            <person name="Brettin T."/>
            <person name="Bruce D."/>
            <person name="Han C."/>
            <person name="Schmutz J."/>
            <person name="Larimer F."/>
            <person name="Land M.L."/>
            <person name="Hauser L."/>
            <person name="Kyrpides N."/>
            <person name="Mikhailova N."/>
            <person name="Ye Q."/>
            <person name="Zhou J."/>
            <person name="Richardson P."/>
            <person name="Fields M.W."/>
        </authorList>
    </citation>
    <scope>NUCLEOTIDE SEQUENCE [LARGE SCALE GENOMIC DNA]</scope>
    <source>
        <strain evidence="12">QYMF</strain>
    </source>
</reference>
<name>A6TRP6_ALKMQ</name>
<evidence type="ECO:0000256" key="8">
    <source>
        <dbReference type="ARBA" id="ARBA00022989"/>
    </source>
</evidence>
<keyword evidence="6 10" id="KW-0812">Transmembrane</keyword>
<sequence length="138" mass="15724">MDTKKVIIYALIALVISAVVFGGVLYFTMFRTPSETPEEIKVYEYNLGGFTTNLSTVRSYFKGEIVIETTEKALLGVFVEKNAELRDQIIKVFIGKESVDILDPEGQQQLREELIRVISNVTKSDEITNLYFVDYIIQ</sequence>
<dbReference type="GO" id="GO:0071978">
    <property type="term" value="P:bacterial-type flagellum-dependent swarming motility"/>
    <property type="evidence" value="ECO:0007669"/>
    <property type="project" value="TreeGrafter"/>
</dbReference>
<dbReference type="Pfam" id="PF03748">
    <property type="entry name" value="FliL"/>
    <property type="match status" value="1"/>
</dbReference>
<dbReference type="GO" id="GO:0006935">
    <property type="term" value="P:chemotaxis"/>
    <property type="evidence" value="ECO:0007669"/>
    <property type="project" value="UniProtKB-KW"/>
</dbReference>
<proteinExistence type="inferred from homology"/>
<dbReference type="PANTHER" id="PTHR35091">
    <property type="entry name" value="FLAGELLAR PROTEIN FLIL"/>
    <property type="match status" value="1"/>
</dbReference>
<accession>A6TRP6</accession>
<evidence type="ECO:0000256" key="2">
    <source>
        <dbReference type="ARBA" id="ARBA00004162"/>
    </source>
</evidence>